<feature type="transmembrane region" description="Helical" evidence="7">
    <location>
        <begin position="96"/>
        <end position="114"/>
    </location>
</feature>
<dbReference type="Pfam" id="PF00924">
    <property type="entry name" value="MS_channel_2nd"/>
    <property type="match status" value="1"/>
</dbReference>
<evidence type="ECO:0000259" key="8">
    <source>
        <dbReference type="PROSITE" id="PS50042"/>
    </source>
</evidence>
<dbReference type="SUPFAM" id="SSF82861">
    <property type="entry name" value="Mechanosensitive channel protein MscS (YggB), transmembrane region"/>
    <property type="match status" value="1"/>
</dbReference>
<dbReference type="PRINTS" id="PR00103">
    <property type="entry name" value="CAMPKINASE"/>
</dbReference>
<protein>
    <submittedName>
        <fullName evidence="9">Mechanosensitive ion channel protein MscS</fullName>
    </submittedName>
</protein>
<dbReference type="RefSeq" id="WP_080811521.1">
    <property type="nucleotide sequence ID" value="NZ_CP021983.2"/>
</dbReference>
<accession>A0A1Z3HNF6</accession>
<evidence type="ECO:0000256" key="6">
    <source>
        <dbReference type="ARBA" id="ARBA00023136"/>
    </source>
</evidence>
<keyword evidence="4 7" id="KW-0812">Transmembrane</keyword>
<keyword evidence="6 7" id="KW-0472">Membrane</keyword>
<dbReference type="InterPro" id="IPR011066">
    <property type="entry name" value="MscS_channel_C_sf"/>
</dbReference>
<evidence type="ECO:0000256" key="1">
    <source>
        <dbReference type="ARBA" id="ARBA00004651"/>
    </source>
</evidence>
<dbReference type="InterPro" id="IPR018490">
    <property type="entry name" value="cNMP-bd_dom_sf"/>
</dbReference>
<dbReference type="InterPro" id="IPR006685">
    <property type="entry name" value="MscS_channel_2nd"/>
</dbReference>
<dbReference type="PANTHER" id="PTHR30347">
    <property type="entry name" value="POTASSIUM CHANNEL RELATED"/>
    <property type="match status" value="1"/>
</dbReference>
<dbReference type="KEGG" id="hhg:XM38_026410"/>
<dbReference type="CDD" id="cd00038">
    <property type="entry name" value="CAP_ED"/>
    <property type="match status" value="1"/>
</dbReference>
<sequence length="485" mass="54421">MMHFIRQLLEWLISVFTTPLIRLDENVITVFSLLLLVVALILIVLAMGLVKRFLKHRILSPLNLDASNREVIATIASYGFGAIATIVALQNLGFQLTSLGIILGGLGVGIGFGLQTITNDFVSGLIVLFERNLKVNDFIELDDHNFSGLMGTIQEVKLRSTIIRTLDNGDVVIPNNELISRRILNWSYESPVSRLRLPVGIVYGSDPMAVTETLLKAAYLEPAVLSEPMPKVFFQGFGEESLDFELWVWVEFSRRFDVQSALNFTIEYLLRQQGLELACAQHDIWVRSSEDLIKRLIERQERTSAPTATAPKPPPHPPALRDLLRSVSYFEQFSDLELRRLIEIGHHRRLLPNTVLFREGDSGDAFYIVLEGQVDIIAETTQATLASLGAGQFFGEVALLLGIPRTATAKTVEPTLVFVIHRQGFSLLLHQYPQLADAILQALEHHQQELAERQQQLRADGIDIADTDANPVLWASRRLKEIFSL</sequence>
<dbReference type="Pfam" id="PF21082">
    <property type="entry name" value="MS_channel_3rd"/>
    <property type="match status" value="1"/>
</dbReference>
<evidence type="ECO:0000256" key="2">
    <source>
        <dbReference type="ARBA" id="ARBA00008017"/>
    </source>
</evidence>
<evidence type="ECO:0000313" key="9">
    <source>
        <dbReference type="EMBL" id="ASC71687.1"/>
    </source>
</evidence>
<dbReference type="SUPFAM" id="SSF82689">
    <property type="entry name" value="Mechanosensitive channel protein MscS (YggB), C-terminal domain"/>
    <property type="match status" value="1"/>
</dbReference>
<dbReference type="InterPro" id="IPR000595">
    <property type="entry name" value="cNMP-bd_dom"/>
</dbReference>
<dbReference type="Gene3D" id="2.60.120.10">
    <property type="entry name" value="Jelly Rolls"/>
    <property type="match status" value="1"/>
</dbReference>
<dbReference type="PANTHER" id="PTHR30347:SF1">
    <property type="entry name" value="MECHANOSENSITIVE CHANNEL MSCK"/>
    <property type="match status" value="1"/>
</dbReference>
<comment type="subcellular location">
    <subcellularLocation>
        <location evidence="1">Cell membrane</location>
        <topology evidence="1">Multi-pass membrane protein</topology>
    </subcellularLocation>
</comment>
<dbReference type="Proteomes" id="UP000191901">
    <property type="component" value="Chromosome"/>
</dbReference>
<dbReference type="InterPro" id="IPR014710">
    <property type="entry name" value="RmlC-like_jellyroll"/>
</dbReference>
<evidence type="ECO:0000256" key="4">
    <source>
        <dbReference type="ARBA" id="ARBA00022692"/>
    </source>
</evidence>
<dbReference type="AlphaFoldDB" id="A0A1Z3HNF6"/>
<dbReference type="Gene3D" id="1.10.287.1260">
    <property type="match status" value="1"/>
</dbReference>
<dbReference type="Pfam" id="PF00027">
    <property type="entry name" value="cNMP_binding"/>
    <property type="match status" value="1"/>
</dbReference>
<dbReference type="SMART" id="SM00100">
    <property type="entry name" value="cNMP"/>
    <property type="match status" value="1"/>
</dbReference>
<dbReference type="InterPro" id="IPR052702">
    <property type="entry name" value="MscS-like_channel"/>
</dbReference>
<dbReference type="EMBL" id="CP021983">
    <property type="protein sequence ID" value="ASC71687.1"/>
    <property type="molecule type" value="Genomic_DNA"/>
</dbReference>
<dbReference type="InterPro" id="IPR018488">
    <property type="entry name" value="cNMP-bd_CS"/>
</dbReference>
<dbReference type="InterPro" id="IPR010920">
    <property type="entry name" value="LSM_dom_sf"/>
</dbReference>
<name>A0A1Z3HNF6_9CYAN</name>
<organism evidence="9 10">
    <name type="scientific">Halomicronema hongdechloris C2206</name>
    <dbReference type="NCBI Taxonomy" id="1641165"/>
    <lineage>
        <taxon>Bacteria</taxon>
        <taxon>Bacillati</taxon>
        <taxon>Cyanobacteriota</taxon>
        <taxon>Cyanophyceae</taxon>
        <taxon>Nodosilineales</taxon>
        <taxon>Nodosilineaceae</taxon>
        <taxon>Halomicronema</taxon>
    </lineage>
</organism>
<evidence type="ECO:0000313" key="10">
    <source>
        <dbReference type="Proteomes" id="UP000191901"/>
    </source>
</evidence>
<gene>
    <name evidence="9" type="primary">mscS</name>
    <name evidence="9" type="ORF">XM38_026410</name>
</gene>
<dbReference type="SUPFAM" id="SSF50182">
    <property type="entry name" value="Sm-like ribonucleoproteins"/>
    <property type="match status" value="1"/>
</dbReference>
<dbReference type="GO" id="GO:0055085">
    <property type="term" value="P:transmembrane transport"/>
    <property type="evidence" value="ECO:0007669"/>
    <property type="project" value="InterPro"/>
</dbReference>
<keyword evidence="5 7" id="KW-1133">Transmembrane helix</keyword>
<feature type="transmembrane region" description="Helical" evidence="7">
    <location>
        <begin position="27"/>
        <end position="50"/>
    </location>
</feature>
<evidence type="ECO:0000256" key="5">
    <source>
        <dbReference type="ARBA" id="ARBA00022989"/>
    </source>
</evidence>
<dbReference type="SUPFAM" id="SSF51206">
    <property type="entry name" value="cAMP-binding domain-like"/>
    <property type="match status" value="1"/>
</dbReference>
<feature type="domain" description="Cyclic nucleotide-binding" evidence="8">
    <location>
        <begin position="329"/>
        <end position="446"/>
    </location>
</feature>
<dbReference type="InterPro" id="IPR023408">
    <property type="entry name" value="MscS_beta-dom_sf"/>
</dbReference>
<dbReference type="InterPro" id="IPR049278">
    <property type="entry name" value="MS_channel_C"/>
</dbReference>
<keyword evidence="3" id="KW-1003">Cell membrane</keyword>
<dbReference type="Gene3D" id="2.30.30.60">
    <property type="match status" value="1"/>
</dbReference>
<comment type="similarity">
    <text evidence="2">Belongs to the MscS (TC 1.A.23) family.</text>
</comment>
<proteinExistence type="inferred from homology"/>
<dbReference type="STRING" id="1641165.XM38_18240"/>
<dbReference type="InterPro" id="IPR011014">
    <property type="entry name" value="MscS_channel_TM-2"/>
</dbReference>
<reference evidence="9 10" key="1">
    <citation type="journal article" date="2016" name="Biochim. Biophys. Acta">
        <title>Characterization of red-shifted phycobilisomes isolated from the chlorophyll f-containing cyanobacterium Halomicronema hongdechloris.</title>
        <authorList>
            <person name="Li Y."/>
            <person name="Lin Y."/>
            <person name="Garvey C.J."/>
            <person name="Birch D."/>
            <person name="Corkery R.W."/>
            <person name="Loughlin P.C."/>
            <person name="Scheer H."/>
            <person name="Willows R.D."/>
            <person name="Chen M."/>
        </authorList>
    </citation>
    <scope>NUCLEOTIDE SEQUENCE [LARGE SCALE GENOMIC DNA]</scope>
    <source>
        <strain evidence="9 10">C2206</strain>
    </source>
</reference>
<keyword evidence="10" id="KW-1185">Reference proteome</keyword>
<dbReference type="PROSITE" id="PS50042">
    <property type="entry name" value="CNMP_BINDING_3"/>
    <property type="match status" value="1"/>
</dbReference>
<evidence type="ECO:0000256" key="3">
    <source>
        <dbReference type="ARBA" id="ARBA00022475"/>
    </source>
</evidence>
<dbReference type="GO" id="GO:0005886">
    <property type="term" value="C:plasma membrane"/>
    <property type="evidence" value="ECO:0007669"/>
    <property type="project" value="UniProtKB-SubCell"/>
</dbReference>
<feature type="transmembrane region" description="Helical" evidence="7">
    <location>
        <begin position="71"/>
        <end position="90"/>
    </location>
</feature>
<evidence type="ECO:0000256" key="7">
    <source>
        <dbReference type="SAM" id="Phobius"/>
    </source>
</evidence>
<dbReference type="Gene3D" id="3.30.70.100">
    <property type="match status" value="1"/>
</dbReference>
<dbReference type="PROSITE" id="PS00889">
    <property type="entry name" value="CNMP_BINDING_2"/>
    <property type="match status" value="1"/>
</dbReference>